<comment type="catalytic activity">
    <reaction evidence="16">
        <text>12-(9Z-hexadecenoyloxy)-octadecanoate + H2O = 12-hydroxyoctadecanoate + (9Z)-hexadecenoate + H(+)</text>
        <dbReference type="Rhea" id="RHEA:52072"/>
        <dbReference type="ChEBI" id="CHEBI:15377"/>
        <dbReference type="ChEBI" id="CHEBI:15378"/>
        <dbReference type="ChEBI" id="CHEBI:32372"/>
        <dbReference type="ChEBI" id="CHEBI:84201"/>
        <dbReference type="ChEBI" id="CHEBI:136312"/>
    </reaction>
    <physiologicalReaction direction="left-to-right" evidence="16">
        <dbReference type="Rhea" id="RHEA:52073"/>
    </physiologicalReaction>
</comment>
<keyword evidence="6 17" id="KW-0472">Membrane</keyword>
<evidence type="ECO:0000313" key="21">
    <source>
        <dbReference type="Proteomes" id="UP000030742"/>
    </source>
</evidence>
<comment type="catalytic activity">
    <reaction evidence="14">
        <text>13-(9Z-octadecenoyloxy)-octadecanoate + H2O = 13-hydroxy-octadecanoate + (9Z)-octadecenoate + H(+)</text>
        <dbReference type="Rhea" id="RHEA:52064"/>
        <dbReference type="ChEBI" id="CHEBI:15377"/>
        <dbReference type="ChEBI" id="CHEBI:15378"/>
        <dbReference type="ChEBI" id="CHEBI:30823"/>
        <dbReference type="ChEBI" id="CHEBI:136303"/>
        <dbReference type="ChEBI" id="CHEBI:136304"/>
    </reaction>
    <physiologicalReaction direction="left-to-right" evidence="14">
        <dbReference type="Rhea" id="RHEA:52065"/>
    </physiologicalReaction>
</comment>
<feature type="transmembrane region" description="Helical" evidence="17">
    <location>
        <begin position="228"/>
        <end position="249"/>
    </location>
</feature>
<evidence type="ECO:0000256" key="2">
    <source>
        <dbReference type="ARBA" id="ARBA00004127"/>
    </source>
</evidence>
<dbReference type="EMBL" id="KB632379">
    <property type="protein sequence ID" value="ERL94100.1"/>
    <property type="molecule type" value="Genomic_DNA"/>
</dbReference>
<keyword evidence="20" id="KW-1185">Reference proteome</keyword>
<comment type="similarity">
    <text evidence="3">Belongs to the AIG1 family.</text>
</comment>
<evidence type="ECO:0000256" key="4">
    <source>
        <dbReference type="ARBA" id="ARBA00022692"/>
    </source>
</evidence>
<dbReference type="EnsemblMetazoa" id="XM_019905657.1">
    <property type="protein sequence ID" value="XP_019761216.1"/>
    <property type="gene ID" value="LOC109538432"/>
</dbReference>
<evidence type="ECO:0000256" key="12">
    <source>
        <dbReference type="ARBA" id="ARBA00048800"/>
    </source>
</evidence>
<evidence type="ECO:0000256" key="10">
    <source>
        <dbReference type="ARBA" id="ARBA00048680"/>
    </source>
</evidence>
<comment type="catalytic activity">
    <reaction evidence="15">
        <text>13-(9Z-hexadecenoyloxy)-octadecanoate + H2O = 13-hydroxy-octadecanoate + (9Z)-hexadecenoate + H(+)</text>
        <dbReference type="Rhea" id="RHEA:52076"/>
        <dbReference type="ChEBI" id="CHEBI:15377"/>
        <dbReference type="ChEBI" id="CHEBI:15378"/>
        <dbReference type="ChEBI" id="CHEBI:32372"/>
        <dbReference type="ChEBI" id="CHEBI:136304"/>
        <dbReference type="ChEBI" id="CHEBI:136315"/>
    </reaction>
    <physiologicalReaction direction="left-to-right" evidence="15">
        <dbReference type="Rhea" id="RHEA:52077"/>
    </physiologicalReaction>
</comment>
<evidence type="ECO:0000256" key="8">
    <source>
        <dbReference type="ARBA" id="ARBA00047427"/>
    </source>
</evidence>
<proteinExistence type="inferred from homology"/>
<dbReference type="Proteomes" id="UP000019118">
    <property type="component" value="Unassembled WGS sequence"/>
</dbReference>
<evidence type="ECO:0000313" key="20">
    <source>
        <dbReference type="Proteomes" id="UP000019118"/>
    </source>
</evidence>
<protein>
    <recommendedName>
        <fullName evidence="22">Androgen-dependent TFPI-regulating protein</fullName>
    </recommendedName>
</protein>
<evidence type="ECO:0000256" key="14">
    <source>
        <dbReference type="ARBA" id="ARBA00049296"/>
    </source>
</evidence>
<reference evidence="19" key="2">
    <citation type="submission" date="2024-08" db="UniProtKB">
        <authorList>
            <consortium name="EnsemblMetazoa"/>
        </authorList>
    </citation>
    <scope>IDENTIFICATION</scope>
</reference>
<dbReference type="Proteomes" id="UP000030742">
    <property type="component" value="Unassembled WGS sequence"/>
</dbReference>
<comment type="catalytic activity">
    <reaction evidence="1">
        <text>9-(9Z-hexadecenoyloxy)-octadecanoate + H2O = (9Z)-hexadecenoate + 9-hydroxy-octadecanoate + H(+)</text>
        <dbReference type="Rhea" id="RHEA:52068"/>
        <dbReference type="ChEBI" id="CHEBI:15377"/>
        <dbReference type="ChEBI" id="CHEBI:15378"/>
        <dbReference type="ChEBI" id="CHEBI:32372"/>
        <dbReference type="ChEBI" id="CHEBI:136286"/>
        <dbReference type="ChEBI" id="CHEBI:136309"/>
    </reaction>
    <physiologicalReaction direction="left-to-right" evidence="1">
        <dbReference type="Rhea" id="RHEA:52069"/>
    </physiologicalReaction>
</comment>
<dbReference type="PANTHER" id="PTHR10989">
    <property type="entry name" value="ANDROGEN-INDUCED PROTEIN 1-RELATED"/>
    <property type="match status" value="1"/>
</dbReference>
<accession>U4UV76</accession>
<evidence type="ECO:0000256" key="13">
    <source>
        <dbReference type="ARBA" id="ARBA00049221"/>
    </source>
</evidence>
<organism evidence="18 21">
    <name type="scientific">Dendroctonus ponderosae</name>
    <name type="common">Mountain pine beetle</name>
    <dbReference type="NCBI Taxonomy" id="77166"/>
    <lineage>
        <taxon>Eukaryota</taxon>
        <taxon>Metazoa</taxon>
        <taxon>Ecdysozoa</taxon>
        <taxon>Arthropoda</taxon>
        <taxon>Hexapoda</taxon>
        <taxon>Insecta</taxon>
        <taxon>Pterygota</taxon>
        <taxon>Neoptera</taxon>
        <taxon>Endopterygota</taxon>
        <taxon>Coleoptera</taxon>
        <taxon>Polyphaga</taxon>
        <taxon>Cucujiformia</taxon>
        <taxon>Curculionidae</taxon>
        <taxon>Scolytinae</taxon>
        <taxon>Dendroctonus</taxon>
    </lineage>
</organism>
<evidence type="ECO:0000313" key="19">
    <source>
        <dbReference type="EnsemblMetazoa" id="XP_019761216.1"/>
    </source>
</evidence>
<evidence type="ECO:0000256" key="3">
    <source>
        <dbReference type="ARBA" id="ARBA00009300"/>
    </source>
</evidence>
<dbReference type="InterPro" id="IPR006838">
    <property type="entry name" value="ADTRP_AIG1"/>
</dbReference>
<gene>
    <name evidence="19" type="primary">109538432</name>
    <name evidence="18" type="ORF">D910_11382</name>
</gene>
<evidence type="ECO:0000256" key="5">
    <source>
        <dbReference type="ARBA" id="ARBA00022989"/>
    </source>
</evidence>
<sequence length="259" mass="30152">MSRVDSYNRNVQDQNVESKKKGGSLASILLYGVILGFYLFTIVYHSLKLNGANFPENPKYQLLIIIKKFSMFYFTIWNFILQIIFLLLAIVDEVLKLANISRIQSGIEKIRLSIFPSLVFPSALIVACIFWGIWHIDRELIFPKTIDEFYPPWMNHALHTFIIFPLIIEVISQFKYNNIQNVAITKKRAAAILILYCAIYQTLYLSVYFLHGFWLYPIYKILTWSQRVGFIFGQIVLALSLQQLGFFLVNQNTSKLKAK</sequence>
<comment type="catalytic activity">
    <reaction evidence="8">
        <text>13-octadecanoyloxy-octadecanoate + H2O = 13-hydroxy-octadecanoate + octadecanoate + H(+)</text>
        <dbReference type="Rhea" id="RHEA:52084"/>
        <dbReference type="ChEBI" id="CHEBI:15377"/>
        <dbReference type="ChEBI" id="CHEBI:15378"/>
        <dbReference type="ChEBI" id="CHEBI:25629"/>
        <dbReference type="ChEBI" id="CHEBI:136304"/>
        <dbReference type="ChEBI" id="CHEBI:136335"/>
    </reaction>
    <physiologicalReaction direction="left-to-right" evidence="8">
        <dbReference type="Rhea" id="RHEA:52085"/>
    </physiologicalReaction>
</comment>
<dbReference type="Pfam" id="PF04750">
    <property type="entry name" value="Far-17a_AIG1"/>
    <property type="match status" value="1"/>
</dbReference>
<keyword evidence="5 17" id="KW-1133">Transmembrane helix</keyword>
<dbReference type="GO" id="GO:0016020">
    <property type="term" value="C:membrane"/>
    <property type="evidence" value="ECO:0007669"/>
    <property type="project" value="InterPro"/>
</dbReference>
<evidence type="ECO:0008006" key="22">
    <source>
        <dbReference type="Google" id="ProtNLM"/>
    </source>
</evidence>
<comment type="catalytic activity">
    <reaction evidence="13">
        <text>9-octadecanoyloxy-octadecanoate + H2O = 9-hydroxy-octadecanoate + octadecanoate + H(+)</text>
        <dbReference type="Rhea" id="RHEA:52096"/>
        <dbReference type="ChEBI" id="CHEBI:15377"/>
        <dbReference type="ChEBI" id="CHEBI:15378"/>
        <dbReference type="ChEBI" id="CHEBI:25629"/>
        <dbReference type="ChEBI" id="CHEBI:136286"/>
        <dbReference type="ChEBI" id="CHEBI:136373"/>
    </reaction>
    <physiologicalReaction direction="left-to-right" evidence="13">
        <dbReference type="Rhea" id="RHEA:52097"/>
    </physiologicalReaction>
</comment>
<evidence type="ECO:0000256" key="6">
    <source>
        <dbReference type="ARBA" id="ARBA00023136"/>
    </source>
</evidence>
<evidence type="ECO:0000313" key="18">
    <source>
        <dbReference type="EMBL" id="ERL94100.1"/>
    </source>
</evidence>
<evidence type="ECO:0000256" key="17">
    <source>
        <dbReference type="SAM" id="Phobius"/>
    </source>
</evidence>
<dbReference type="GO" id="GO:0012505">
    <property type="term" value="C:endomembrane system"/>
    <property type="evidence" value="ECO:0007669"/>
    <property type="project" value="UniProtKB-SubCell"/>
</dbReference>
<comment type="catalytic activity">
    <reaction evidence="11">
        <text>12-(9Z-octadecenoyloxy)-octadecanoate + H2O = 12-hydroxyoctadecanoate + (9Z)-octadecenoate + H(+)</text>
        <dbReference type="Rhea" id="RHEA:52060"/>
        <dbReference type="ChEBI" id="CHEBI:15377"/>
        <dbReference type="ChEBI" id="CHEBI:15378"/>
        <dbReference type="ChEBI" id="CHEBI:30823"/>
        <dbReference type="ChEBI" id="CHEBI:84201"/>
        <dbReference type="ChEBI" id="CHEBI:136302"/>
    </reaction>
    <physiologicalReaction direction="left-to-right" evidence="11">
        <dbReference type="Rhea" id="RHEA:52061"/>
    </physiologicalReaction>
</comment>
<evidence type="ECO:0000256" key="9">
    <source>
        <dbReference type="ARBA" id="ARBA00047863"/>
    </source>
</evidence>
<feature type="transmembrane region" description="Helical" evidence="17">
    <location>
        <begin position="71"/>
        <end position="91"/>
    </location>
</feature>
<evidence type="ECO:0000256" key="1">
    <source>
        <dbReference type="ARBA" id="ARBA00000923"/>
    </source>
</evidence>
<comment type="subcellular location">
    <subcellularLocation>
        <location evidence="2">Endomembrane system</location>
        <topology evidence="2">Multi-pass membrane protein</topology>
    </subcellularLocation>
</comment>
<keyword evidence="4 17" id="KW-0812">Transmembrane</keyword>
<feature type="transmembrane region" description="Helical" evidence="17">
    <location>
        <begin position="112"/>
        <end position="133"/>
    </location>
</feature>
<comment type="catalytic activity">
    <reaction evidence="7">
        <text>12-hexadecanoyloxy-octadecanoate + H2O = 12-hydroxyoctadecanoate + hexadecanoate + H(+)</text>
        <dbReference type="Rhea" id="RHEA:52056"/>
        <dbReference type="ChEBI" id="CHEBI:7896"/>
        <dbReference type="ChEBI" id="CHEBI:15377"/>
        <dbReference type="ChEBI" id="CHEBI:15378"/>
        <dbReference type="ChEBI" id="CHEBI:83677"/>
        <dbReference type="ChEBI" id="CHEBI:84201"/>
    </reaction>
    <physiologicalReaction direction="left-to-right" evidence="7">
        <dbReference type="Rhea" id="RHEA:52057"/>
    </physiologicalReaction>
</comment>
<feature type="transmembrane region" description="Helical" evidence="17">
    <location>
        <begin position="193"/>
        <end position="216"/>
    </location>
</feature>
<comment type="catalytic activity">
    <reaction evidence="10">
        <text>12-octadecanoyloxy-octadecanoate + H2O = 12-hydroxyoctadecanoate + octadecanoate + H(+)</text>
        <dbReference type="Rhea" id="RHEA:52080"/>
        <dbReference type="ChEBI" id="CHEBI:15377"/>
        <dbReference type="ChEBI" id="CHEBI:15378"/>
        <dbReference type="ChEBI" id="CHEBI:25629"/>
        <dbReference type="ChEBI" id="CHEBI:84201"/>
        <dbReference type="ChEBI" id="CHEBI:136330"/>
    </reaction>
    <physiologicalReaction direction="left-to-right" evidence="10">
        <dbReference type="Rhea" id="RHEA:52081"/>
    </physiologicalReaction>
</comment>
<evidence type="ECO:0000256" key="15">
    <source>
        <dbReference type="ARBA" id="ARBA00049322"/>
    </source>
</evidence>
<dbReference type="AlphaFoldDB" id="U4UV76"/>
<comment type="catalytic activity">
    <reaction evidence="12">
        <text>9-(9Z-octadecenoyloxy)-octadecanoate + H2O = 9-hydroxy-octadecanoate + (9Z)-octadecenoate + H(+)</text>
        <dbReference type="Rhea" id="RHEA:52048"/>
        <dbReference type="ChEBI" id="CHEBI:15377"/>
        <dbReference type="ChEBI" id="CHEBI:15378"/>
        <dbReference type="ChEBI" id="CHEBI:30823"/>
        <dbReference type="ChEBI" id="CHEBI:136282"/>
        <dbReference type="ChEBI" id="CHEBI:136286"/>
    </reaction>
    <physiologicalReaction direction="left-to-right" evidence="12">
        <dbReference type="Rhea" id="RHEA:52049"/>
    </physiologicalReaction>
</comment>
<evidence type="ECO:0000256" key="11">
    <source>
        <dbReference type="ARBA" id="ARBA00048701"/>
    </source>
</evidence>
<evidence type="ECO:0000256" key="16">
    <source>
        <dbReference type="ARBA" id="ARBA00049428"/>
    </source>
</evidence>
<feature type="transmembrane region" description="Helical" evidence="17">
    <location>
        <begin position="28"/>
        <end position="47"/>
    </location>
</feature>
<dbReference type="KEGG" id="dpa:109538432"/>
<evidence type="ECO:0000256" key="7">
    <source>
        <dbReference type="ARBA" id="ARBA00047368"/>
    </source>
</evidence>
<name>U4UV76_DENPD</name>
<dbReference type="OrthoDB" id="1898221at2759"/>
<feature type="transmembrane region" description="Helical" evidence="17">
    <location>
        <begin position="153"/>
        <end position="172"/>
    </location>
</feature>
<dbReference type="PANTHER" id="PTHR10989:SF16">
    <property type="entry name" value="AT02829P-RELATED"/>
    <property type="match status" value="1"/>
</dbReference>
<reference evidence="20 21" key="1">
    <citation type="journal article" date="2013" name="Genome Biol.">
        <title>Draft genome of the mountain pine beetle, Dendroctonus ponderosae Hopkins, a major forest pest.</title>
        <authorList>
            <person name="Keeling C.I."/>
            <person name="Yuen M.M."/>
            <person name="Liao N.Y."/>
            <person name="Docking T.R."/>
            <person name="Chan S.K."/>
            <person name="Taylor G.A."/>
            <person name="Palmquist D.L."/>
            <person name="Jackman S.D."/>
            <person name="Nguyen A."/>
            <person name="Li M."/>
            <person name="Henderson H."/>
            <person name="Janes J.K."/>
            <person name="Zhao Y."/>
            <person name="Pandoh P."/>
            <person name="Moore R."/>
            <person name="Sperling F.A."/>
            <person name="Huber D.P."/>
            <person name="Birol I."/>
            <person name="Jones S.J."/>
            <person name="Bohlmann J."/>
        </authorList>
    </citation>
    <scope>NUCLEOTIDE SEQUENCE</scope>
</reference>
<comment type="catalytic activity">
    <reaction evidence="9">
        <text>9-hexadecanoyloxy-octadecanoate + H2O = 9-hydroxy-octadecanoate + hexadecanoate + H(+)</text>
        <dbReference type="Rhea" id="RHEA:52052"/>
        <dbReference type="ChEBI" id="CHEBI:7896"/>
        <dbReference type="ChEBI" id="CHEBI:15377"/>
        <dbReference type="ChEBI" id="CHEBI:15378"/>
        <dbReference type="ChEBI" id="CHEBI:83670"/>
        <dbReference type="ChEBI" id="CHEBI:136286"/>
    </reaction>
    <physiologicalReaction direction="left-to-right" evidence="9">
        <dbReference type="Rhea" id="RHEA:52053"/>
    </physiologicalReaction>
</comment>